<evidence type="ECO:0000256" key="3">
    <source>
        <dbReference type="ARBA" id="ARBA00023002"/>
    </source>
</evidence>
<protein>
    <recommendedName>
        <fullName evidence="5">Glutamate dehydrogenase</fullName>
    </recommendedName>
</protein>
<dbReference type="PANTHER" id="PTHR11606">
    <property type="entry name" value="GLUTAMATE DEHYDROGENASE"/>
    <property type="match status" value="1"/>
</dbReference>
<dbReference type="InterPro" id="IPR046346">
    <property type="entry name" value="Aminoacid_DH-like_N_sf"/>
</dbReference>
<reference evidence="11 12" key="1">
    <citation type="submission" date="2018-05" db="EMBL/GenBank/DDBJ databases">
        <title>Genomic Encyclopedia of Type Strains, Phase IV (KMG-IV): sequencing the most valuable type-strain genomes for metagenomic binning, comparative biology and taxonomic classification.</title>
        <authorList>
            <person name="Goeker M."/>
        </authorList>
    </citation>
    <scope>NUCLEOTIDE SEQUENCE [LARGE SCALE GENOMIC DNA]</scope>
    <source>
        <strain evidence="11 12">DSM 25350</strain>
    </source>
</reference>
<evidence type="ECO:0000313" key="12">
    <source>
        <dbReference type="Proteomes" id="UP000245790"/>
    </source>
</evidence>
<dbReference type="InterPro" id="IPR006096">
    <property type="entry name" value="Glu/Leu/Phe/Val/Trp_DH_C"/>
</dbReference>
<dbReference type="GO" id="GO:0000166">
    <property type="term" value="F:nucleotide binding"/>
    <property type="evidence" value="ECO:0007669"/>
    <property type="project" value="UniProtKB-KW"/>
</dbReference>
<dbReference type="CDD" id="cd01076">
    <property type="entry name" value="NAD_bind_1_Glu_DH"/>
    <property type="match status" value="1"/>
</dbReference>
<feature type="active site" description="Proton donor" evidence="6">
    <location>
        <position position="104"/>
    </location>
</feature>
<dbReference type="InterPro" id="IPR006097">
    <property type="entry name" value="Glu/Leu/Phe/Val/Trp_DH_dimer"/>
</dbReference>
<dbReference type="PRINTS" id="PR00082">
    <property type="entry name" value="GLFDHDRGNASE"/>
</dbReference>
<dbReference type="SUPFAM" id="SSF51735">
    <property type="entry name" value="NAD(P)-binding Rossmann-fold domains"/>
    <property type="match status" value="1"/>
</dbReference>
<evidence type="ECO:0000256" key="7">
    <source>
        <dbReference type="PIRSR" id="PIRSR000185-2"/>
    </source>
</evidence>
<proteinExistence type="inferred from homology"/>
<comment type="function">
    <text evidence="1">Catalyzes the reversible oxidative deamination of glutamate to alpha-ketoglutarate and ammonia.</text>
</comment>
<dbReference type="GO" id="GO:0004354">
    <property type="term" value="F:glutamate dehydrogenase (NADP+) activity"/>
    <property type="evidence" value="ECO:0007669"/>
    <property type="project" value="UniProtKB-EC"/>
</dbReference>
<comment type="similarity">
    <text evidence="2 5 9">Belongs to the Glu/Leu/Phe/Val dehydrogenases family.</text>
</comment>
<dbReference type="GO" id="GO:0006538">
    <property type="term" value="P:L-glutamate catabolic process"/>
    <property type="evidence" value="ECO:0007669"/>
    <property type="project" value="TreeGrafter"/>
</dbReference>
<keyword evidence="3 5" id="KW-0560">Oxidoreductase</keyword>
<evidence type="ECO:0000256" key="4">
    <source>
        <dbReference type="ARBA" id="ARBA00048584"/>
    </source>
</evidence>
<dbReference type="PROSITE" id="PS00074">
    <property type="entry name" value="GLFV_DEHYDROGENASE"/>
    <property type="match status" value="1"/>
</dbReference>
<gene>
    <name evidence="11" type="ORF">C8D97_105150</name>
</gene>
<dbReference type="SMART" id="SM00839">
    <property type="entry name" value="ELFV_dehydrog"/>
    <property type="match status" value="1"/>
</dbReference>
<evidence type="ECO:0000256" key="1">
    <source>
        <dbReference type="ARBA" id="ARBA00003868"/>
    </source>
</evidence>
<name>A0A316FUT8_9GAMM</name>
<dbReference type="Pfam" id="PF02812">
    <property type="entry name" value="ELFV_dehydrog_N"/>
    <property type="match status" value="1"/>
</dbReference>
<keyword evidence="12" id="KW-1185">Reference proteome</keyword>
<dbReference type="FunFam" id="3.40.50.10860:FF:000003">
    <property type="entry name" value="Glutamate dehydrogenase"/>
    <property type="match status" value="1"/>
</dbReference>
<evidence type="ECO:0000259" key="10">
    <source>
        <dbReference type="SMART" id="SM00839"/>
    </source>
</evidence>
<sequence length="427" mass="46792">MSKNVFEDALERVKSIGETSGVSAEIIDGLMHPRATMTASLPVRMDDGSTHRFTGYRCQYNNVLGPTKGGIRYHPDVSIEEVQALALWMTIKCAVVGLPYGGGKGGVIVDPKNLSPMELERLSRAYVRAMADFIGPQTDIPAPDVYTNARIMGWMADEYEAIKRVKAPGVITGKPVRLGGSLGRDDATGRGAYLCVLELAKQVDLKPEQTTVAVQGFGNGGYHAVRLLQEAGYKVVAISDSQGGIFSPNGFDVESIYKEKQTSRRVRAVYCEHSVCELVEHKSISNEELLELDVDILIPAALEGVITKDNANNIRAKYIVEVANGPIESDADKILDDKGIVIIPDVLANAGGVTVSYFEWAQNRQGYAWSLEQVHERLGEIMRSAFSDVWSLSKEESKSLRDAAYTRAMRRIGEAIEAHGTRDYFNS</sequence>
<dbReference type="InterPro" id="IPR014362">
    <property type="entry name" value="Glu_DH"/>
</dbReference>
<feature type="binding site" evidence="7">
    <location>
        <position position="188"/>
    </location>
    <ligand>
        <name>NAD(+)</name>
        <dbReference type="ChEBI" id="CHEBI:57540"/>
    </ligand>
</feature>
<keyword evidence="7" id="KW-0547">Nucleotide-binding</keyword>
<feature type="binding site" evidence="7">
    <location>
        <position position="219"/>
    </location>
    <ligand>
        <name>NAD(+)</name>
        <dbReference type="ChEBI" id="CHEBI:57540"/>
    </ligand>
</feature>
<dbReference type="Gene3D" id="3.40.50.10860">
    <property type="entry name" value="Leucine Dehydrogenase, chain A, domain 1"/>
    <property type="match status" value="1"/>
</dbReference>
<comment type="caution">
    <text evidence="11">The sequence shown here is derived from an EMBL/GenBank/DDBJ whole genome shotgun (WGS) entry which is preliminary data.</text>
</comment>
<evidence type="ECO:0000256" key="6">
    <source>
        <dbReference type="PIRSR" id="PIRSR000185-1"/>
    </source>
</evidence>
<evidence type="ECO:0000256" key="5">
    <source>
        <dbReference type="PIRNR" id="PIRNR000185"/>
    </source>
</evidence>
<feature type="binding site" evidence="7">
    <location>
        <position position="68"/>
    </location>
    <ligand>
        <name>substrate</name>
    </ligand>
</feature>
<evidence type="ECO:0000256" key="2">
    <source>
        <dbReference type="ARBA" id="ARBA00006382"/>
    </source>
</evidence>
<comment type="catalytic activity">
    <reaction evidence="4">
        <text>L-glutamate + NADP(+) + H2O = 2-oxoglutarate + NH4(+) + NADPH + H(+)</text>
        <dbReference type="Rhea" id="RHEA:11612"/>
        <dbReference type="ChEBI" id="CHEBI:15377"/>
        <dbReference type="ChEBI" id="CHEBI:15378"/>
        <dbReference type="ChEBI" id="CHEBI:16810"/>
        <dbReference type="ChEBI" id="CHEBI:28938"/>
        <dbReference type="ChEBI" id="CHEBI:29985"/>
        <dbReference type="ChEBI" id="CHEBI:57783"/>
        <dbReference type="ChEBI" id="CHEBI:58349"/>
        <dbReference type="EC" id="1.4.1.4"/>
    </reaction>
</comment>
<feature type="binding site" evidence="7">
    <location>
        <position position="92"/>
    </location>
    <ligand>
        <name>substrate</name>
    </ligand>
</feature>
<dbReference type="SUPFAM" id="SSF53223">
    <property type="entry name" value="Aminoacid dehydrogenase-like, N-terminal domain"/>
    <property type="match status" value="1"/>
</dbReference>
<dbReference type="Proteomes" id="UP000245790">
    <property type="component" value="Unassembled WGS sequence"/>
</dbReference>
<organism evidence="11 12">
    <name type="scientific">Pleionea mediterranea</name>
    <dbReference type="NCBI Taxonomy" id="523701"/>
    <lineage>
        <taxon>Bacteria</taxon>
        <taxon>Pseudomonadati</taxon>
        <taxon>Pseudomonadota</taxon>
        <taxon>Gammaproteobacteria</taxon>
        <taxon>Oceanospirillales</taxon>
        <taxon>Pleioneaceae</taxon>
        <taxon>Pleionea</taxon>
    </lineage>
</organism>
<dbReference type="InterPro" id="IPR033524">
    <property type="entry name" value="Glu/Leu/Phe/Val_DH_AS"/>
</dbReference>
<dbReference type="Pfam" id="PF00208">
    <property type="entry name" value="ELFV_dehydrog"/>
    <property type="match status" value="1"/>
</dbReference>
<evidence type="ECO:0000313" key="11">
    <source>
        <dbReference type="EMBL" id="PWK51835.1"/>
    </source>
</evidence>
<dbReference type="OrthoDB" id="9803297at2"/>
<dbReference type="InterPro" id="IPR033922">
    <property type="entry name" value="NAD_bind_Glu_DH"/>
</dbReference>
<feature type="site" description="Important for catalysis" evidence="8">
    <location>
        <position position="144"/>
    </location>
</feature>
<feature type="binding site" evidence="7">
    <location>
        <position position="356"/>
    </location>
    <ligand>
        <name>substrate</name>
    </ligand>
</feature>
<dbReference type="RefSeq" id="WP_109763224.1">
    <property type="nucleotide sequence ID" value="NZ_QGGU01000005.1"/>
</dbReference>
<keyword evidence="7" id="KW-0520">NAD</keyword>
<dbReference type="GO" id="GO:0004352">
    <property type="term" value="F:glutamate dehydrogenase (NAD+) activity"/>
    <property type="evidence" value="ECO:0007669"/>
    <property type="project" value="TreeGrafter"/>
</dbReference>
<dbReference type="EMBL" id="QGGU01000005">
    <property type="protein sequence ID" value="PWK51835.1"/>
    <property type="molecule type" value="Genomic_DNA"/>
</dbReference>
<dbReference type="PANTHER" id="PTHR11606:SF13">
    <property type="entry name" value="GLUTAMATE DEHYDROGENASE 1, MITOCHONDRIAL"/>
    <property type="match status" value="1"/>
</dbReference>
<evidence type="ECO:0000256" key="8">
    <source>
        <dbReference type="PIRSR" id="PIRSR000185-3"/>
    </source>
</evidence>
<dbReference type="PIRSF" id="PIRSF000185">
    <property type="entry name" value="Glu_DH"/>
    <property type="match status" value="1"/>
</dbReference>
<dbReference type="InterPro" id="IPR006095">
    <property type="entry name" value="Glu/Leu/Phe/Val/Trp_DH"/>
</dbReference>
<dbReference type="InterPro" id="IPR036291">
    <property type="entry name" value="NAD(P)-bd_dom_sf"/>
</dbReference>
<dbReference type="Gene3D" id="3.40.50.720">
    <property type="entry name" value="NAD(P)-binding Rossmann-like Domain"/>
    <property type="match status" value="1"/>
</dbReference>
<evidence type="ECO:0000256" key="9">
    <source>
        <dbReference type="RuleBase" id="RU004417"/>
    </source>
</evidence>
<feature type="domain" description="Glutamate/phenylalanine/leucine/valine/L-tryptophan dehydrogenase C-terminal" evidence="10">
    <location>
        <begin position="181"/>
        <end position="420"/>
    </location>
</feature>
<accession>A0A316FUT8</accession>
<dbReference type="AlphaFoldDB" id="A0A316FUT8"/>